<dbReference type="PANTHER" id="PTHR47534">
    <property type="entry name" value="YALI0E05731P"/>
    <property type="match status" value="1"/>
</dbReference>
<dbReference type="InterPro" id="IPR052228">
    <property type="entry name" value="Sec_Metab_Biosynth_Oxidored"/>
</dbReference>
<dbReference type="GO" id="GO:0016491">
    <property type="term" value="F:oxidoreductase activity"/>
    <property type="evidence" value="ECO:0007669"/>
    <property type="project" value="UniProtKB-KW"/>
</dbReference>
<dbReference type="InterPro" id="IPR002347">
    <property type="entry name" value="SDR_fam"/>
</dbReference>
<sequence>MVALDIVHASNARLRELGPGLVALFVGGTSGIGEFTLKAFVQNTASPRVYLVGRNVTAADRIIKECGELNKEGKVEFLKADVSELKEVDRICKEIQKREKKINLIVQTQGNLNLNGRNENPEGLDRKFTLNYYSRMRFIHNLLPELRTASTEPPNFARALSVLGAGHESAMNLSDIDLKTTFSTTRCATHTTVMNDFMAEEFAAREPGISFLHSAPGLVNTGVARELPLLLRGVLKIATPLLLPFYVGANETGARQLYLSSSAIYPPAKPTEGAPLAAGVPFPKDLSVSKGSNGKVGSGGYLANWNGEIVGKEKLLSDYRAQGLGKVIWEHTMEVFQKVEAINEGKIDPATS</sequence>
<dbReference type="AlphaFoldDB" id="A0A2J6S9T8"/>
<dbReference type="InterPro" id="IPR036291">
    <property type="entry name" value="NAD(P)-bd_dom_sf"/>
</dbReference>
<dbReference type="EMBL" id="KZ613938">
    <property type="protein sequence ID" value="PMD47531.1"/>
    <property type="molecule type" value="Genomic_DNA"/>
</dbReference>
<reference evidence="2 3" key="1">
    <citation type="submission" date="2016-04" db="EMBL/GenBank/DDBJ databases">
        <title>A degradative enzymes factory behind the ericoid mycorrhizal symbiosis.</title>
        <authorList>
            <consortium name="DOE Joint Genome Institute"/>
            <person name="Martino E."/>
            <person name="Morin E."/>
            <person name="Grelet G."/>
            <person name="Kuo A."/>
            <person name="Kohler A."/>
            <person name="Daghino S."/>
            <person name="Barry K."/>
            <person name="Choi C."/>
            <person name="Cichocki N."/>
            <person name="Clum A."/>
            <person name="Copeland A."/>
            <person name="Hainaut M."/>
            <person name="Haridas S."/>
            <person name="Labutti K."/>
            <person name="Lindquist E."/>
            <person name="Lipzen A."/>
            <person name="Khouja H.-R."/>
            <person name="Murat C."/>
            <person name="Ohm R."/>
            <person name="Olson A."/>
            <person name="Spatafora J."/>
            <person name="Veneault-Fourrey C."/>
            <person name="Henrissat B."/>
            <person name="Grigoriev I."/>
            <person name="Martin F."/>
            <person name="Perotto S."/>
        </authorList>
    </citation>
    <scope>NUCLEOTIDE SEQUENCE [LARGE SCALE GENOMIC DNA]</scope>
    <source>
        <strain evidence="2 3">F</strain>
    </source>
</reference>
<dbReference type="OrthoDB" id="2898509at2759"/>
<keyword evidence="3" id="KW-1185">Reference proteome</keyword>
<dbReference type="SUPFAM" id="SSF51735">
    <property type="entry name" value="NAD(P)-binding Rossmann-fold domains"/>
    <property type="match status" value="1"/>
</dbReference>
<evidence type="ECO:0000313" key="3">
    <source>
        <dbReference type="Proteomes" id="UP000235786"/>
    </source>
</evidence>
<dbReference type="Gene3D" id="3.40.50.720">
    <property type="entry name" value="NAD(P)-binding Rossmann-like Domain"/>
    <property type="match status" value="1"/>
</dbReference>
<gene>
    <name evidence="2" type="ORF">L207DRAFT_449304</name>
</gene>
<proteinExistence type="predicted"/>
<dbReference type="STRING" id="1149755.A0A2J6S9T8"/>
<organism evidence="2 3">
    <name type="scientific">Hyaloscypha variabilis (strain UAMH 11265 / GT02V1 / F)</name>
    <name type="common">Meliniomyces variabilis</name>
    <dbReference type="NCBI Taxonomy" id="1149755"/>
    <lineage>
        <taxon>Eukaryota</taxon>
        <taxon>Fungi</taxon>
        <taxon>Dikarya</taxon>
        <taxon>Ascomycota</taxon>
        <taxon>Pezizomycotina</taxon>
        <taxon>Leotiomycetes</taxon>
        <taxon>Helotiales</taxon>
        <taxon>Hyaloscyphaceae</taxon>
        <taxon>Hyaloscypha</taxon>
        <taxon>Hyaloscypha variabilis</taxon>
    </lineage>
</organism>
<dbReference type="Pfam" id="PF00106">
    <property type="entry name" value="adh_short"/>
    <property type="match status" value="1"/>
</dbReference>
<dbReference type="Proteomes" id="UP000235786">
    <property type="component" value="Unassembled WGS sequence"/>
</dbReference>
<evidence type="ECO:0000256" key="1">
    <source>
        <dbReference type="ARBA" id="ARBA00023002"/>
    </source>
</evidence>
<accession>A0A2J6S9T8</accession>
<name>A0A2J6S9T8_HYAVF</name>
<protein>
    <submittedName>
        <fullName evidence="2">NAD(P)-binding protein</fullName>
    </submittedName>
</protein>
<keyword evidence="1" id="KW-0560">Oxidoreductase</keyword>
<evidence type="ECO:0000313" key="2">
    <source>
        <dbReference type="EMBL" id="PMD47531.1"/>
    </source>
</evidence>
<dbReference type="PANTHER" id="PTHR47534:SF3">
    <property type="entry name" value="ALCOHOL DEHYDROGENASE-LIKE C-TERMINAL DOMAIN-CONTAINING PROTEIN"/>
    <property type="match status" value="1"/>
</dbReference>